<organism evidence="2 3">
    <name type="scientific">Thalassiosira oceanica</name>
    <name type="common">Marine diatom</name>
    <dbReference type="NCBI Taxonomy" id="159749"/>
    <lineage>
        <taxon>Eukaryota</taxon>
        <taxon>Sar</taxon>
        <taxon>Stramenopiles</taxon>
        <taxon>Ochrophyta</taxon>
        <taxon>Bacillariophyta</taxon>
        <taxon>Coscinodiscophyceae</taxon>
        <taxon>Thalassiosirophycidae</taxon>
        <taxon>Thalassiosirales</taxon>
        <taxon>Thalassiosiraceae</taxon>
        <taxon>Thalassiosira</taxon>
    </lineage>
</organism>
<feature type="region of interest" description="Disordered" evidence="1">
    <location>
        <begin position="1"/>
        <end position="20"/>
    </location>
</feature>
<evidence type="ECO:0000256" key="1">
    <source>
        <dbReference type="SAM" id="MobiDB-lite"/>
    </source>
</evidence>
<sequence length="736" mass="81878">MKTEDTDEENEVKPSPIERSNLTELTPLQSTAQKYPPGCPVYFRLQTFAKGMDGKSGTVNRVYIDLLSRRLVYEINMRSTGGRGLSSSELVYEEDMAFAPNCEVLVRGIFENDRNKQTKGRIICPHPAVDSSDSSLSYTVQFLIGKLGFVRVVQNVQSRSINFSPSDTDTEVVACDVGTQTIFATCETGIQTAPEKDTTKDGEGSNLLREKDEAPTPPVNTEPLSQSTLTTKKRWLPPGIDPSTPAGEVPRGFPSTHGLQSIPNTISVPSYGVSTSTENTSLASKTSQDIVKVSVPLWLTRSNLQLASLLLCNIAKIESDTRCSIEISHANISGSIPMSITLTASGDGGRCGEAKRRVKDTLMRAIKCKGTTTRLIYEFSAAESSQTIIKQSLGEKVVWMKVIDLPRGLDYEQLVLCIATKEKCLQKFVRERYSCSLEFFFHGRNLADVGCPPFALVFDEDCARGINHVTRAALLVEEVVSKFTERNPQDDIKPAKKQKLVPRTLSKLTIPSWVMNLRQNNNELYGDRVESIYQATNCQVVFHRSGKSESPMVLELLAEESTSFHFASAVKMIQGFLVDFIKEANSKWRLLYDLAMQAQVDIPCKDTQLYCKSNSGSVRLDIRLDVTRKSVQKGSWLRWVTILDLPIARDSKGRTTAHGKFLLQQNFISELIGDKDCFVKVYGFDNNVPVLVNPYVLIHGRTLKDVEDVMQKVASKLVKHQSRCGRCKFLNDNGTS</sequence>
<feature type="compositionally biased region" description="Basic and acidic residues" evidence="1">
    <location>
        <begin position="194"/>
        <end position="214"/>
    </location>
</feature>
<dbReference type="AlphaFoldDB" id="K0RA48"/>
<gene>
    <name evidence="2" type="ORF">THAOC_32048</name>
</gene>
<dbReference type="EMBL" id="AGNL01045112">
    <property type="protein sequence ID" value="EJK49109.1"/>
    <property type="molecule type" value="Genomic_DNA"/>
</dbReference>
<comment type="caution">
    <text evidence="2">The sequence shown here is derived from an EMBL/GenBank/DDBJ whole genome shotgun (WGS) entry which is preliminary data.</text>
</comment>
<dbReference type="OrthoDB" id="57312at2759"/>
<feature type="region of interest" description="Disordered" evidence="1">
    <location>
        <begin position="193"/>
        <end position="238"/>
    </location>
</feature>
<feature type="compositionally biased region" description="Acidic residues" evidence="1">
    <location>
        <begin position="1"/>
        <end position="10"/>
    </location>
</feature>
<evidence type="ECO:0000313" key="3">
    <source>
        <dbReference type="Proteomes" id="UP000266841"/>
    </source>
</evidence>
<dbReference type="Proteomes" id="UP000266841">
    <property type="component" value="Unassembled WGS sequence"/>
</dbReference>
<keyword evidence="3" id="KW-1185">Reference proteome</keyword>
<reference evidence="2 3" key="1">
    <citation type="journal article" date="2012" name="Genome Biol.">
        <title>Genome and low-iron response of an oceanic diatom adapted to chronic iron limitation.</title>
        <authorList>
            <person name="Lommer M."/>
            <person name="Specht M."/>
            <person name="Roy A.S."/>
            <person name="Kraemer L."/>
            <person name="Andreson R."/>
            <person name="Gutowska M.A."/>
            <person name="Wolf J."/>
            <person name="Bergner S.V."/>
            <person name="Schilhabel M.B."/>
            <person name="Klostermeier U.C."/>
            <person name="Beiko R.G."/>
            <person name="Rosenstiel P."/>
            <person name="Hippler M."/>
            <person name="Laroche J."/>
        </authorList>
    </citation>
    <scope>NUCLEOTIDE SEQUENCE [LARGE SCALE GENOMIC DNA]</scope>
    <source>
        <strain evidence="2 3">CCMP1005</strain>
    </source>
</reference>
<accession>K0RA48</accession>
<protein>
    <submittedName>
        <fullName evidence="2">Uncharacterized protein</fullName>
    </submittedName>
</protein>
<name>K0RA48_THAOC</name>
<evidence type="ECO:0000313" key="2">
    <source>
        <dbReference type="EMBL" id="EJK49109.1"/>
    </source>
</evidence>
<proteinExistence type="predicted"/>